<dbReference type="PANTHER" id="PTHR34295">
    <property type="entry name" value="BIOTIN TRANSPORTER BIOY"/>
    <property type="match status" value="1"/>
</dbReference>
<keyword evidence="3" id="KW-1133">Transmembrane helix</keyword>
<dbReference type="InterPro" id="IPR003784">
    <property type="entry name" value="BioY"/>
</dbReference>
<name>A0A4R1MLI5_9FIRM</name>
<accession>A0A4R1MLI5</accession>
<dbReference type="PIRSF" id="PIRSF016661">
    <property type="entry name" value="BioY"/>
    <property type="match status" value="1"/>
</dbReference>
<keyword evidence="2" id="KW-0813">Transport</keyword>
<evidence type="ECO:0000256" key="2">
    <source>
        <dbReference type="PIRNR" id="PIRNR016661"/>
    </source>
</evidence>
<feature type="transmembrane region" description="Helical" evidence="3">
    <location>
        <begin position="79"/>
        <end position="100"/>
    </location>
</feature>
<dbReference type="Pfam" id="PF02632">
    <property type="entry name" value="BioY"/>
    <property type="match status" value="1"/>
</dbReference>
<dbReference type="Gene3D" id="1.10.1760.20">
    <property type="match status" value="1"/>
</dbReference>
<dbReference type="GO" id="GO:0005886">
    <property type="term" value="C:plasma membrane"/>
    <property type="evidence" value="ECO:0007669"/>
    <property type="project" value="UniProtKB-SubCell"/>
</dbReference>
<evidence type="ECO:0000313" key="4">
    <source>
        <dbReference type="EMBL" id="TCK93477.1"/>
    </source>
</evidence>
<dbReference type="RefSeq" id="WP_132282381.1">
    <property type="nucleotide sequence ID" value="NZ_SMGQ01000012.1"/>
</dbReference>
<comment type="similarity">
    <text evidence="1 2">Belongs to the BioY family.</text>
</comment>
<feature type="transmembrane region" description="Helical" evidence="3">
    <location>
        <begin position="56"/>
        <end position="73"/>
    </location>
</feature>
<feature type="transmembrane region" description="Helical" evidence="3">
    <location>
        <begin position="7"/>
        <end position="24"/>
    </location>
</feature>
<protein>
    <recommendedName>
        <fullName evidence="2">Biotin transporter</fullName>
    </recommendedName>
</protein>
<keyword evidence="3" id="KW-0812">Transmembrane</keyword>
<organism evidence="4 5">
    <name type="scientific">Natranaerovirga hydrolytica</name>
    <dbReference type="NCBI Taxonomy" id="680378"/>
    <lineage>
        <taxon>Bacteria</taxon>
        <taxon>Bacillati</taxon>
        <taxon>Bacillota</taxon>
        <taxon>Clostridia</taxon>
        <taxon>Lachnospirales</taxon>
        <taxon>Natranaerovirgaceae</taxon>
        <taxon>Natranaerovirga</taxon>
    </lineage>
</organism>
<reference evidence="4 5" key="1">
    <citation type="submission" date="2019-03" db="EMBL/GenBank/DDBJ databases">
        <title>Genomic Encyclopedia of Type Strains, Phase IV (KMG-IV): sequencing the most valuable type-strain genomes for metagenomic binning, comparative biology and taxonomic classification.</title>
        <authorList>
            <person name="Goeker M."/>
        </authorList>
    </citation>
    <scope>NUCLEOTIDE SEQUENCE [LARGE SCALE GENOMIC DNA]</scope>
    <source>
        <strain evidence="4 5">DSM 24176</strain>
    </source>
</reference>
<dbReference type="PANTHER" id="PTHR34295:SF1">
    <property type="entry name" value="BIOTIN TRANSPORTER BIOY"/>
    <property type="match status" value="1"/>
</dbReference>
<proteinExistence type="inferred from homology"/>
<dbReference type="AlphaFoldDB" id="A0A4R1MLI5"/>
<comment type="caution">
    <text evidence="4">The sequence shown here is derived from an EMBL/GenBank/DDBJ whole genome shotgun (WGS) entry which is preliminary data.</text>
</comment>
<evidence type="ECO:0000313" key="5">
    <source>
        <dbReference type="Proteomes" id="UP000294545"/>
    </source>
</evidence>
<gene>
    <name evidence="4" type="ORF">EDC19_1670</name>
</gene>
<keyword evidence="2" id="KW-1003">Cell membrane</keyword>
<dbReference type="OrthoDB" id="9803495at2"/>
<feature type="transmembrane region" description="Helical" evidence="3">
    <location>
        <begin position="30"/>
        <end position="49"/>
    </location>
</feature>
<dbReference type="GO" id="GO:0015225">
    <property type="term" value="F:biotin transmembrane transporter activity"/>
    <property type="evidence" value="ECO:0007669"/>
    <property type="project" value="UniProtKB-UniRule"/>
</dbReference>
<keyword evidence="2 3" id="KW-0472">Membrane</keyword>
<evidence type="ECO:0000256" key="3">
    <source>
        <dbReference type="SAM" id="Phobius"/>
    </source>
</evidence>
<dbReference type="EMBL" id="SMGQ01000012">
    <property type="protein sequence ID" value="TCK93477.1"/>
    <property type="molecule type" value="Genomic_DNA"/>
</dbReference>
<evidence type="ECO:0000256" key="1">
    <source>
        <dbReference type="ARBA" id="ARBA00010692"/>
    </source>
</evidence>
<feature type="transmembrane region" description="Helical" evidence="3">
    <location>
        <begin position="147"/>
        <end position="172"/>
    </location>
</feature>
<sequence>MNLKTRDLILVAMFAALSAVGAFIRIPLPIVPFTLQTFFCAFAGILLGAKLGMLSQVIYVLLGLMGLPIFTQGGGIDYIFNPTFGYLIGFVVGTYVIGLLSEKVKNITVIKLFGIIMTGIMIFYIIGVPYLYFIYRFYLQSDVAIRWAVSIGFIPTIGGDIVKAIILTGVAYKIVPILSKERLIPRKGFIYNEG</sequence>
<keyword evidence="5" id="KW-1185">Reference proteome</keyword>
<feature type="transmembrane region" description="Helical" evidence="3">
    <location>
        <begin position="112"/>
        <end position="135"/>
    </location>
</feature>
<dbReference type="Proteomes" id="UP000294545">
    <property type="component" value="Unassembled WGS sequence"/>
</dbReference>
<comment type="subcellular location">
    <subcellularLocation>
        <location evidence="2">Cell membrane</location>
        <topology evidence="2">Multi-pass membrane protein</topology>
    </subcellularLocation>
</comment>